<dbReference type="Proteomes" id="UP000247772">
    <property type="component" value="Unassembled WGS sequence"/>
</dbReference>
<dbReference type="InterPro" id="IPR002220">
    <property type="entry name" value="DapA-like"/>
</dbReference>
<dbReference type="PANTHER" id="PTHR12128:SF72">
    <property type="entry name" value="DIHYDRODIPICOLINATE SYNTHASE"/>
    <property type="match status" value="1"/>
</dbReference>
<dbReference type="PANTHER" id="PTHR12128">
    <property type="entry name" value="DIHYDRODIPICOLINATE SYNTHASE"/>
    <property type="match status" value="1"/>
</dbReference>
<sequence length="318" mass="34058">MIPAHEFPFHGVYAATLCPLDAEGRHLDEEALIRHLAQVTSVDGIVGLLINGHAGENFALSREEKRRVVEIARDVCGSHSIIVAGINSEDSFQAQTHADDAKAAGADALLLFPPYSWTLSTDLATVLAHHRITNANAQLPLMLYQAGVGTGAMAYTPDMLAALVALPHVVAVKEGSWETARYEANRRLVQSLAPHVAVMASGDEHLMTCFALGTEGSLVSLAAVVPELVVELYRAMQGNDLIAARKAHERIYPLAKAIYGTAPGFLANARLKACLYLLGQFPDAAMRPPVAPLSAQEIQNLEAALSHARATDPQRSHS</sequence>
<evidence type="ECO:0000256" key="2">
    <source>
        <dbReference type="PIRNR" id="PIRNR001365"/>
    </source>
</evidence>
<comment type="caution">
    <text evidence="4">The sequence shown here is derived from an EMBL/GenBank/DDBJ whole genome shotgun (WGS) entry which is preliminary data.</text>
</comment>
<comment type="similarity">
    <text evidence="2">Belongs to the DapA family.</text>
</comment>
<reference evidence="4 5" key="1">
    <citation type="submission" date="2018-06" db="EMBL/GenBank/DDBJ databases">
        <title>Genomic Encyclopedia of Type Strains, Phase IV (KMG-V): Genome sequencing to study the core and pangenomes of soil and plant-associated prokaryotes.</title>
        <authorList>
            <person name="Whitman W."/>
        </authorList>
    </citation>
    <scope>NUCLEOTIDE SEQUENCE [LARGE SCALE GENOMIC DNA]</scope>
    <source>
        <strain evidence="4 5">SRCL-318</strain>
    </source>
</reference>
<feature type="active site" description="Schiff-base intermediate with substrate" evidence="3">
    <location>
        <position position="173"/>
    </location>
</feature>
<dbReference type="Pfam" id="PF00701">
    <property type="entry name" value="DHDPS"/>
    <property type="match status" value="1"/>
</dbReference>
<name>A0A2V4TKW4_9BURK</name>
<dbReference type="SMART" id="SM01130">
    <property type="entry name" value="DHDPS"/>
    <property type="match status" value="1"/>
</dbReference>
<dbReference type="OrthoDB" id="199953at2"/>
<evidence type="ECO:0000313" key="4">
    <source>
        <dbReference type="EMBL" id="PYE15726.1"/>
    </source>
</evidence>
<dbReference type="GO" id="GO:0008840">
    <property type="term" value="F:4-hydroxy-tetrahydrodipicolinate synthase activity"/>
    <property type="evidence" value="ECO:0007669"/>
    <property type="project" value="TreeGrafter"/>
</dbReference>
<dbReference type="PIRSF" id="PIRSF001365">
    <property type="entry name" value="DHDPS"/>
    <property type="match status" value="1"/>
</dbReference>
<keyword evidence="1 2" id="KW-0456">Lyase</keyword>
<accession>A0A2V4TKW4</accession>
<evidence type="ECO:0000256" key="1">
    <source>
        <dbReference type="ARBA" id="ARBA00023239"/>
    </source>
</evidence>
<proteinExistence type="inferred from homology"/>
<dbReference type="InterPro" id="IPR013785">
    <property type="entry name" value="Aldolase_TIM"/>
</dbReference>
<evidence type="ECO:0000256" key="3">
    <source>
        <dbReference type="PIRSR" id="PIRSR001365-1"/>
    </source>
</evidence>
<gene>
    <name evidence="4" type="ORF">C7410_13238</name>
</gene>
<organism evidence="4 5">
    <name type="scientific">Paraburkholderia silvatlantica</name>
    <dbReference type="NCBI Taxonomy" id="321895"/>
    <lineage>
        <taxon>Bacteria</taxon>
        <taxon>Pseudomonadati</taxon>
        <taxon>Pseudomonadota</taxon>
        <taxon>Betaproteobacteria</taxon>
        <taxon>Burkholderiales</taxon>
        <taxon>Burkholderiaceae</taxon>
        <taxon>Paraburkholderia</taxon>
    </lineage>
</organism>
<evidence type="ECO:0000313" key="5">
    <source>
        <dbReference type="Proteomes" id="UP000247772"/>
    </source>
</evidence>
<dbReference type="EMBL" id="QJSQ01000032">
    <property type="protein sequence ID" value="PYE15726.1"/>
    <property type="molecule type" value="Genomic_DNA"/>
</dbReference>
<feature type="active site" description="Proton donor/acceptor" evidence="3">
    <location>
        <position position="144"/>
    </location>
</feature>
<protein>
    <submittedName>
        <fullName evidence="4">4-hydroxy-tetrahydrodipicolinate synthase</fullName>
    </submittedName>
</protein>
<dbReference type="CDD" id="cd00408">
    <property type="entry name" value="DHDPS-like"/>
    <property type="match status" value="1"/>
</dbReference>
<dbReference type="SUPFAM" id="SSF51569">
    <property type="entry name" value="Aldolase"/>
    <property type="match status" value="1"/>
</dbReference>
<dbReference type="AlphaFoldDB" id="A0A2V4TKW4"/>
<dbReference type="RefSeq" id="WP_110857190.1">
    <property type="nucleotide sequence ID" value="NZ_QJSQ01000032.1"/>
</dbReference>
<dbReference type="Gene3D" id="3.20.20.70">
    <property type="entry name" value="Aldolase class I"/>
    <property type="match status" value="1"/>
</dbReference>